<dbReference type="Proteomes" id="UP000681967">
    <property type="component" value="Unassembled WGS sequence"/>
</dbReference>
<comment type="caution">
    <text evidence="1">The sequence shown here is derived from an EMBL/GenBank/DDBJ whole genome shotgun (WGS) entry which is preliminary data.</text>
</comment>
<dbReference type="EMBL" id="CAJOBH010190378">
    <property type="protein sequence ID" value="CAF4962602.1"/>
    <property type="molecule type" value="Genomic_DNA"/>
</dbReference>
<dbReference type="GO" id="GO:0004497">
    <property type="term" value="F:monooxygenase activity"/>
    <property type="evidence" value="ECO:0007669"/>
    <property type="project" value="InterPro"/>
</dbReference>
<organism evidence="1 2">
    <name type="scientific">Rotaria magnacalcarata</name>
    <dbReference type="NCBI Taxonomy" id="392030"/>
    <lineage>
        <taxon>Eukaryota</taxon>
        <taxon>Metazoa</taxon>
        <taxon>Spiralia</taxon>
        <taxon>Gnathifera</taxon>
        <taxon>Rotifera</taxon>
        <taxon>Eurotatoria</taxon>
        <taxon>Bdelloidea</taxon>
        <taxon>Philodinida</taxon>
        <taxon>Philodinidae</taxon>
        <taxon>Rotaria</taxon>
    </lineage>
</organism>
<protein>
    <recommendedName>
        <fullName evidence="3">Cytochrome P450</fullName>
    </recommendedName>
</protein>
<dbReference type="GO" id="GO:0005506">
    <property type="term" value="F:iron ion binding"/>
    <property type="evidence" value="ECO:0007669"/>
    <property type="project" value="InterPro"/>
</dbReference>
<dbReference type="InterPro" id="IPR036396">
    <property type="entry name" value="Cyt_P450_sf"/>
</dbReference>
<dbReference type="GO" id="GO:0016705">
    <property type="term" value="F:oxidoreductase activity, acting on paired donors, with incorporation or reduction of molecular oxygen"/>
    <property type="evidence" value="ECO:0007669"/>
    <property type="project" value="InterPro"/>
</dbReference>
<evidence type="ECO:0000313" key="1">
    <source>
        <dbReference type="EMBL" id="CAF4962602.1"/>
    </source>
</evidence>
<sequence length="346" mass="40036">MISLTIRFTDGRFLILSLLGWKSGCKVAWITDIHIAKEVLLASSNKGSFIEEKIACPAWSPVLSLESVNGDSWRDLKSKFLIFQKYLPPVEQLTHIIRHILSSQDANIEIDAKKVVQVTLACFVKWIFNRDWDSKWDFVCEASWEWRKEIAIKGKADPVLKCKTIDWLIDLINQSDYYQIFGEQWSTPECYSVIMQPFILSPMINFSDIAVSSSRHPDLSIQELIHYYHPFPILERYTEKDIVVCNDGVNCVLVNANTQVFIPLDTIGQQQQYNHKLWTPFGIGPRKCQGTQYAIPLLTELITHYKNNPRFVPEKNHKYSGRNNDHLSIRESIYQLIIFGKILIRG</sequence>
<evidence type="ECO:0008006" key="3">
    <source>
        <dbReference type="Google" id="ProtNLM"/>
    </source>
</evidence>
<accession>A0A8S3CZ52</accession>
<evidence type="ECO:0000313" key="2">
    <source>
        <dbReference type="Proteomes" id="UP000681967"/>
    </source>
</evidence>
<dbReference type="GO" id="GO:0020037">
    <property type="term" value="F:heme binding"/>
    <property type="evidence" value="ECO:0007669"/>
    <property type="project" value="InterPro"/>
</dbReference>
<reference evidence="1" key="1">
    <citation type="submission" date="2021-02" db="EMBL/GenBank/DDBJ databases">
        <authorList>
            <person name="Nowell W R."/>
        </authorList>
    </citation>
    <scope>NUCLEOTIDE SEQUENCE</scope>
</reference>
<name>A0A8S3CZ52_9BILA</name>
<gene>
    <name evidence="1" type="ORF">BYL167_LOCUS54335</name>
</gene>
<dbReference type="Gene3D" id="1.10.630.10">
    <property type="entry name" value="Cytochrome P450"/>
    <property type="match status" value="1"/>
</dbReference>
<proteinExistence type="predicted"/>
<dbReference type="SUPFAM" id="SSF48264">
    <property type="entry name" value="Cytochrome P450"/>
    <property type="match status" value="1"/>
</dbReference>
<dbReference type="AlphaFoldDB" id="A0A8S3CZ52"/>